<organism evidence="1 2">
    <name type="scientific">Phytophthora cactorum</name>
    <dbReference type="NCBI Taxonomy" id="29920"/>
    <lineage>
        <taxon>Eukaryota</taxon>
        <taxon>Sar</taxon>
        <taxon>Stramenopiles</taxon>
        <taxon>Oomycota</taxon>
        <taxon>Peronosporomycetes</taxon>
        <taxon>Peronosporales</taxon>
        <taxon>Peronosporaceae</taxon>
        <taxon>Phytophthora</taxon>
    </lineage>
</organism>
<dbReference type="VEuPathDB" id="FungiDB:PC110_g8880"/>
<evidence type="ECO:0000313" key="2">
    <source>
        <dbReference type="Proteomes" id="UP000688947"/>
    </source>
</evidence>
<dbReference type="EMBL" id="JAENGZ010000325">
    <property type="protein sequence ID" value="KAG6961983.1"/>
    <property type="molecule type" value="Genomic_DNA"/>
</dbReference>
<dbReference type="OrthoDB" id="99690at2759"/>
<name>A0A8T1UHK8_9STRA</name>
<reference evidence="1" key="1">
    <citation type="submission" date="2021-01" db="EMBL/GenBank/DDBJ databases">
        <title>Phytophthora aleatoria, a newly-described species from Pinus radiata is distinct from Phytophthora cactorum isolates based on comparative genomics.</title>
        <authorList>
            <person name="Mcdougal R."/>
            <person name="Panda P."/>
            <person name="Williams N."/>
            <person name="Studholme D.J."/>
        </authorList>
    </citation>
    <scope>NUCLEOTIDE SEQUENCE</scope>
    <source>
        <strain evidence="1">NZFS 3830</strain>
    </source>
</reference>
<gene>
    <name evidence="1" type="ORF">JG687_00007393</name>
</gene>
<proteinExistence type="predicted"/>
<comment type="caution">
    <text evidence="1">The sequence shown here is derived from an EMBL/GenBank/DDBJ whole genome shotgun (WGS) entry which is preliminary data.</text>
</comment>
<dbReference type="Proteomes" id="UP000688947">
    <property type="component" value="Unassembled WGS sequence"/>
</dbReference>
<dbReference type="AlphaFoldDB" id="A0A8T1UHK8"/>
<dbReference type="PANTHER" id="PTHR33324:SF2">
    <property type="entry name" value="MYB_SANT-LIKE DNA-BINDING DOMAIN-CONTAINING PROTEIN"/>
    <property type="match status" value="1"/>
</dbReference>
<sequence>MPRSRRARWHNDGPDDSVSSLTILLDWLTTEGNYNKWRGGDKQSGETKASQSVKLRSCYLYVLARNDHHFRQENERADRGDLGCLPTCYSRLTWLHR</sequence>
<protein>
    <submittedName>
        <fullName evidence="1">Uncharacterized protein</fullName>
    </submittedName>
</protein>
<dbReference type="PANTHER" id="PTHR33324">
    <property type="entry name" value="EXPRESSED PROTEIN"/>
    <property type="match status" value="1"/>
</dbReference>
<evidence type="ECO:0000313" key="1">
    <source>
        <dbReference type="EMBL" id="KAG6961983.1"/>
    </source>
</evidence>
<accession>A0A8T1UHK8</accession>